<dbReference type="Proteomes" id="UP001341840">
    <property type="component" value="Unassembled WGS sequence"/>
</dbReference>
<protein>
    <recommendedName>
        <fullName evidence="1">F-box domain-containing protein</fullName>
    </recommendedName>
</protein>
<accession>A0ABU6VQY4</accession>
<dbReference type="PANTHER" id="PTHR33784">
    <property type="entry name" value="OS05G0482100 PROTEIN"/>
    <property type="match status" value="1"/>
</dbReference>
<keyword evidence="3" id="KW-1185">Reference proteome</keyword>
<dbReference type="InterPro" id="IPR040338">
    <property type="entry name" value="At1g67623-like"/>
</dbReference>
<feature type="domain" description="F-box" evidence="1">
    <location>
        <begin position="68"/>
        <end position="111"/>
    </location>
</feature>
<proteinExistence type="predicted"/>
<dbReference type="SUPFAM" id="SSF81383">
    <property type="entry name" value="F-box domain"/>
    <property type="match status" value="1"/>
</dbReference>
<dbReference type="InterPro" id="IPR001810">
    <property type="entry name" value="F-box_dom"/>
</dbReference>
<dbReference type="Pfam" id="PF12937">
    <property type="entry name" value="F-box-like"/>
    <property type="match status" value="1"/>
</dbReference>
<evidence type="ECO:0000313" key="2">
    <source>
        <dbReference type="EMBL" id="MED6175063.1"/>
    </source>
</evidence>
<name>A0ABU6VQY4_9FABA</name>
<dbReference type="CDD" id="cd09917">
    <property type="entry name" value="F-box_SF"/>
    <property type="match status" value="1"/>
</dbReference>
<dbReference type="Gene3D" id="1.20.1280.50">
    <property type="match status" value="1"/>
</dbReference>
<reference evidence="2 3" key="1">
    <citation type="journal article" date="2023" name="Plants (Basel)">
        <title>Bridging the Gap: Combining Genomics and Transcriptomics Approaches to Understand Stylosanthes scabra, an Orphan Legume from the Brazilian Caatinga.</title>
        <authorList>
            <person name="Ferreira-Neto J.R.C."/>
            <person name="da Silva M.D."/>
            <person name="Binneck E."/>
            <person name="de Melo N.F."/>
            <person name="da Silva R.H."/>
            <person name="de Melo A.L.T.M."/>
            <person name="Pandolfi V."/>
            <person name="Bustamante F.O."/>
            <person name="Brasileiro-Vidal A.C."/>
            <person name="Benko-Iseppon A.M."/>
        </authorList>
    </citation>
    <scope>NUCLEOTIDE SEQUENCE [LARGE SCALE GENOMIC DNA]</scope>
    <source>
        <tissue evidence="2">Leaves</tissue>
    </source>
</reference>
<dbReference type="PANTHER" id="PTHR33784:SF10">
    <property type="entry name" value="F-BOX PROTEIN"/>
    <property type="match status" value="1"/>
</dbReference>
<gene>
    <name evidence="2" type="ORF">PIB30_074976</name>
</gene>
<dbReference type="EMBL" id="JASCZI010151979">
    <property type="protein sequence ID" value="MED6175063.1"/>
    <property type="molecule type" value="Genomic_DNA"/>
</dbReference>
<evidence type="ECO:0000313" key="3">
    <source>
        <dbReference type="Proteomes" id="UP001341840"/>
    </source>
</evidence>
<organism evidence="2 3">
    <name type="scientific">Stylosanthes scabra</name>
    <dbReference type="NCBI Taxonomy" id="79078"/>
    <lineage>
        <taxon>Eukaryota</taxon>
        <taxon>Viridiplantae</taxon>
        <taxon>Streptophyta</taxon>
        <taxon>Embryophyta</taxon>
        <taxon>Tracheophyta</taxon>
        <taxon>Spermatophyta</taxon>
        <taxon>Magnoliopsida</taxon>
        <taxon>eudicotyledons</taxon>
        <taxon>Gunneridae</taxon>
        <taxon>Pentapetalae</taxon>
        <taxon>rosids</taxon>
        <taxon>fabids</taxon>
        <taxon>Fabales</taxon>
        <taxon>Fabaceae</taxon>
        <taxon>Papilionoideae</taxon>
        <taxon>50 kb inversion clade</taxon>
        <taxon>dalbergioids sensu lato</taxon>
        <taxon>Dalbergieae</taxon>
        <taxon>Pterocarpus clade</taxon>
        <taxon>Stylosanthes</taxon>
    </lineage>
</organism>
<comment type="caution">
    <text evidence="2">The sequence shown here is derived from an EMBL/GenBank/DDBJ whole genome shotgun (WGS) entry which is preliminary data.</text>
</comment>
<dbReference type="InterPro" id="IPR036047">
    <property type="entry name" value="F-box-like_dom_sf"/>
</dbReference>
<evidence type="ECO:0000259" key="1">
    <source>
        <dbReference type="Pfam" id="PF12937"/>
    </source>
</evidence>
<sequence length="151" mass="17332">MLCGPVRNREERWTGAPRVLGAVGSEQWKSIQWQWTTLRWQLMIGGCTGRNNFPPALVTMGVIPEVKLLPEEIWVHIASLVAKESFPDLLTMKLTCKFFRSVAESDEVYKHARLVKLPLFACLRFLHNSERRLIKRCVQSGNPEAMFLKGH</sequence>